<dbReference type="AlphaFoldDB" id="A0A504Y2E5"/>
<feature type="region of interest" description="Disordered" evidence="1">
    <location>
        <begin position="146"/>
        <end position="167"/>
    </location>
</feature>
<feature type="compositionally biased region" description="Polar residues" evidence="1">
    <location>
        <begin position="57"/>
        <end position="72"/>
    </location>
</feature>
<feature type="region of interest" description="Disordered" evidence="1">
    <location>
        <begin position="433"/>
        <end position="452"/>
    </location>
</feature>
<dbReference type="Proteomes" id="UP000318821">
    <property type="component" value="Unassembled WGS sequence"/>
</dbReference>
<accession>A0A504Y2E5</accession>
<feature type="compositionally biased region" description="Polar residues" evidence="1">
    <location>
        <begin position="302"/>
        <end position="312"/>
    </location>
</feature>
<dbReference type="VEuPathDB" id="TriTrypDB:LdCL_170018900"/>
<feature type="region of interest" description="Disordered" evidence="1">
    <location>
        <begin position="226"/>
        <end position="251"/>
    </location>
</feature>
<feature type="compositionally biased region" description="Low complexity" evidence="1">
    <location>
        <begin position="438"/>
        <end position="450"/>
    </location>
</feature>
<evidence type="ECO:0000313" key="3">
    <source>
        <dbReference type="Proteomes" id="UP000318821"/>
    </source>
</evidence>
<dbReference type="VEuPathDB" id="TriTrypDB:LDHU3_17.1780"/>
<reference evidence="3" key="1">
    <citation type="submission" date="2019-02" db="EMBL/GenBank/DDBJ databases">
        <title>FDA dAtabase for Regulatory Grade micrObial Sequences (FDA-ARGOS): Supporting development and validation of Infectious Disease Dx tests.</title>
        <authorList>
            <person name="Duncan R."/>
            <person name="Fisher C."/>
            <person name="Tallon L."/>
            <person name="Sadzewicz L."/>
            <person name="Sengamalay N."/>
            <person name="Ott S."/>
            <person name="Godinez A."/>
            <person name="Nagaraj S."/>
            <person name="Vavikolanu K."/>
            <person name="Vyas G."/>
            <person name="Nadendla S."/>
            <person name="Aluvathingal J."/>
            <person name="Sichtig H."/>
        </authorList>
    </citation>
    <scope>NUCLEOTIDE SEQUENCE [LARGE SCALE GENOMIC DNA]</scope>
    <source>
        <strain evidence="3">FDAARGOS_360</strain>
    </source>
</reference>
<sequence>MPIILRVCVAIESDAALPSTPMAPSPQAAAAATTAPAFARSALNLHPLHQQRPAPQISASRLPSSPGLQQDSAPLPTPRHRSLLWLSMQVTLTTTVKAVLQQVQETVERRMCASLCAGYTHGDHHEISGGNSAPCALARPTSLLGRSGGKDHSSGSVVDGTQAADPLTSRTPHLTDSLQEAELCLCLQDKDGEYRWAGGTQHFHKVAVLRAPFITEVCLRTHAVFEEERRRSRREARQERTSSARSSSLTLASHAPSLLPSLYRSAEDALNVSDSRECSDEHSDQRAKSTHGKRGGAPGNAPDTSAATTTVNKGHAAHTLTGQSFARKAGRPRFAFLKGVVVPMVVLRQCNPQYAMVGKHHPHGRTPRQYAEVRVPADMQAEPLDDFLRSSGTAPASDTAQVTSEESVAHASAHAELLPLRVTALSTSDRLGDTVLRSPASPHSTSAPATRDISAETPCLAAALMPASSTSTLPSCSAPLDRSCGVVEDAHSPRTRPSIFDTHQVHSYHSTAAATAHTATAAGPVGLVAHATTVERASEASGPSATADALRVRGTVDVQACEASAKEEAAVRIALAAAQQDYTAALAEYKSVVACSSAKPTAASECEVQPWQPAQCADAELATLLQRRVELQRQLKVCREAEQQCERLTMLAERLEKAVREQEERRVPRTPLRHGNDSAAFAAGY</sequence>
<feature type="region of interest" description="Disordered" evidence="1">
    <location>
        <begin position="51"/>
        <end position="76"/>
    </location>
</feature>
<feature type="compositionally biased region" description="Basic and acidic residues" evidence="1">
    <location>
        <begin position="226"/>
        <end position="242"/>
    </location>
</feature>
<gene>
    <name evidence="2" type="ORF">CGC20_37490</name>
</gene>
<organism evidence="2 3">
    <name type="scientific">Leishmania donovani</name>
    <dbReference type="NCBI Taxonomy" id="5661"/>
    <lineage>
        <taxon>Eukaryota</taxon>
        <taxon>Discoba</taxon>
        <taxon>Euglenozoa</taxon>
        <taxon>Kinetoplastea</taxon>
        <taxon>Metakinetoplastina</taxon>
        <taxon>Trypanosomatida</taxon>
        <taxon>Trypanosomatidae</taxon>
        <taxon>Leishmaniinae</taxon>
        <taxon>Leishmania</taxon>
    </lineage>
</organism>
<evidence type="ECO:0000313" key="2">
    <source>
        <dbReference type="EMBL" id="TPP55053.1"/>
    </source>
</evidence>
<evidence type="ECO:0000256" key="1">
    <source>
        <dbReference type="SAM" id="MobiDB-lite"/>
    </source>
</evidence>
<feature type="region of interest" description="Disordered" evidence="1">
    <location>
        <begin position="273"/>
        <end position="314"/>
    </location>
</feature>
<feature type="region of interest" description="Disordered" evidence="1">
    <location>
        <begin position="661"/>
        <end position="685"/>
    </location>
</feature>
<dbReference type="EMBL" id="RHLD01000040">
    <property type="protein sequence ID" value="TPP55053.1"/>
    <property type="molecule type" value="Genomic_DNA"/>
</dbReference>
<comment type="caution">
    <text evidence="2">The sequence shown here is derived from an EMBL/GenBank/DDBJ whole genome shotgun (WGS) entry which is preliminary data.</text>
</comment>
<feature type="compositionally biased region" description="Basic and acidic residues" evidence="1">
    <location>
        <begin position="274"/>
        <end position="287"/>
    </location>
</feature>
<name>A0A504Y2E5_LEIDO</name>
<dbReference type="VEuPathDB" id="TriTrypDB:LdBPK_171270.1"/>
<protein>
    <submittedName>
        <fullName evidence="2">Uncharacterized protein</fullName>
    </submittedName>
</protein>
<proteinExistence type="predicted"/>